<sequence>MTQNFLARYCTCNGAVDSAHVLSRPLLPPRPFWHAPRLPKACSRSRRERSPGSSCSCPTCSLTTQPTTTEDCRFSA</sequence>
<proteinExistence type="predicted"/>
<organism evidence="2">
    <name type="scientific">Arundo donax</name>
    <name type="common">Giant reed</name>
    <name type="synonym">Donax arundinaceus</name>
    <dbReference type="NCBI Taxonomy" id="35708"/>
    <lineage>
        <taxon>Eukaryota</taxon>
        <taxon>Viridiplantae</taxon>
        <taxon>Streptophyta</taxon>
        <taxon>Embryophyta</taxon>
        <taxon>Tracheophyta</taxon>
        <taxon>Spermatophyta</taxon>
        <taxon>Magnoliopsida</taxon>
        <taxon>Liliopsida</taxon>
        <taxon>Poales</taxon>
        <taxon>Poaceae</taxon>
        <taxon>PACMAD clade</taxon>
        <taxon>Arundinoideae</taxon>
        <taxon>Arundineae</taxon>
        <taxon>Arundo</taxon>
    </lineage>
</organism>
<reference evidence="2" key="1">
    <citation type="submission" date="2014-09" db="EMBL/GenBank/DDBJ databases">
        <authorList>
            <person name="Magalhaes I.L.F."/>
            <person name="Oliveira U."/>
            <person name="Santos F.R."/>
            <person name="Vidigal T.H.D.A."/>
            <person name="Brescovit A.D."/>
            <person name="Santos A.J."/>
        </authorList>
    </citation>
    <scope>NUCLEOTIDE SEQUENCE</scope>
    <source>
        <tissue evidence="2">Shoot tissue taken approximately 20 cm above the soil surface</tissue>
    </source>
</reference>
<protein>
    <submittedName>
        <fullName evidence="2">Uncharacterized protein</fullName>
    </submittedName>
</protein>
<name>A0A0A9CRK6_ARUDO</name>
<evidence type="ECO:0000256" key="1">
    <source>
        <dbReference type="SAM" id="MobiDB-lite"/>
    </source>
</evidence>
<feature type="compositionally biased region" description="Low complexity" evidence="1">
    <location>
        <begin position="51"/>
        <end position="69"/>
    </location>
</feature>
<dbReference type="AlphaFoldDB" id="A0A0A9CRK6"/>
<evidence type="ECO:0000313" key="2">
    <source>
        <dbReference type="EMBL" id="JAD78979.1"/>
    </source>
</evidence>
<accession>A0A0A9CRK6</accession>
<reference evidence="2" key="2">
    <citation type="journal article" date="2015" name="Data Brief">
        <title>Shoot transcriptome of the giant reed, Arundo donax.</title>
        <authorList>
            <person name="Barrero R.A."/>
            <person name="Guerrero F.D."/>
            <person name="Moolhuijzen P."/>
            <person name="Goolsby J.A."/>
            <person name="Tidwell J."/>
            <person name="Bellgard S.E."/>
            <person name="Bellgard M.I."/>
        </authorList>
    </citation>
    <scope>NUCLEOTIDE SEQUENCE</scope>
    <source>
        <tissue evidence="2">Shoot tissue taken approximately 20 cm above the soil surface</tissue>
    </source>
</reference>
<dbReference type="EMBL" id="GBRH01218916">
    <property type="protein sequence ID" value="JAD78979.1"/>
    <property type="molecule type" value="Transcribed_RNA"/>
</dbReference>
<feature type="region of interest" description="Disordered" evidence="1">
    <location>
        <begin position="43"/>
        <end position="76"/>
    </location>
</feature>